<dbReference type="OrthoDB" id="3687473at2759"/>
<evidence type="ECO:0000256" key="2">
    <source>
        <dbReference type="SAM" id="Phobius"/>
    </source>
</evidence>
<protein>
    <submittedName>
        <fullName evidence="3">Uncharacterized protein</fullName>
    </submittedName>
</protein>
<dbReference type="Proteomes" id="UP000193144">
    <property type="component" value="Unassembled WGS sequence"/>
</dbReference>
<keyword evidence="2" id="KW-1133">Transmembrane helix</keyword>
<feature type="compositionally biased region" description="Low complexity" evidence="1">
    <location>
        <begin position="23"/>
        <end position="33"/>
    </location>
</feature>
<organism evidence="3 4">
    <name type="scientific">Clohesyomyces aquaticus</name>
    <dbReference type="NCBI Taxonomy" id="1231657"/>
    <lineage>
        <taxon>Eukaryota</taxon>
        <taxon>Fungi</taxon>
        <taxon>Dikarya</taxon>
        <taxon>Ascomycota</taxon>
        <taxon>Pezizomycotina</taxon>
        <taxon>Dothideomycetes</taxon>
        <taxon>Pleosporomycetidae</taxon>
        <taxon>Pleosporales</taxon>
        <taxon>Lindgomycetaceae</taxon>
        <taxon>Clohesyomyces</taxon>
    </lineage>
</organism>
<gene>
    <name evidence="3" type="ORF">BCR34DRAFT_267320</name>
</gene>
<keyword evidence="2" id="KW-0472">Membrane</keyword>
<evidence type="ECO:0000313" key="3">
    <source>
        <dbReference type="EMBL" id="ORY13368.1"/>
    </source>
</evidence>
<feature type="transmembrane region" description="Helical" evidence="2">
    <location>
        <begin position="160"/>
        <end position="182"/>
    </location>
</feature>
<reference evidence="3 4" key="1">
    <citation type="submission" date="2016-07" db="EMBL/GenBank/DDBJ databases">
        <title>Pervasive Adenine N6-methylation of Active Genes in Fungi.</title>
        <authorList>
            <consortium name="DOE Joint Genome Institute"/>
            <person name="Mondo S.J."/>
            <person name="Dannebaum R.O."/>
            <person name="Kuo R.C."/>
            <person name="Labutti K."/>
            <person name="Haridas S."/>
            <person name="Kuo A."/>
            <person name="Salamov A."/>
            <person name="Ahrendt S.R."/>
            <person name="Lipzen A."/>
            <person name="Sullivan W."/>
            <person name="Andreopoulos W.B."/>
            <person name="Clum A."/>
            <person name="Lindquist E."/>
            <person name="Daum C."/>
            <person name="Ramamoorthy G.K."/>
            <person name="Gryganskyi A."/>
            <person name="Culley D."/>
            <person name="Magnuson J.K."/>
            <person name="James T.Y."/>
            <person name="O'Malley M.A."/>
            <person name="Stajich J.E."/>
            <person name="Spatafora J.W."/>
            <person name="Visel A."/>
            <person name="Grigoriev I.V."/>
        </authorList>
    </citation>
    <scope>NUCLEOTIDE SEQUENCE [LARGE SCALE GENOMIC DNA]</scope>
    <source>
        <strain evidence="3 4">CBS 115471</strain>
    </source>
</reference>
<dbReference type="AlphaFoldDB" id="A0A1Y1ZT18"/>
<comment type="caution">
    <text evidence="3">The sequence shown here is derived from an EMBL/GenBank/DDBJ whole genome shotgun (WGS) entry which is preliminary data.</text>
</comment>
<evidence type="ECO:0000313" key="4">
    <source>
        <dbReference type="Proteomes" id="UP000193144"/>
    </source>
</evidence>
<keyword evidence="4" id="KW-1185">Reference proteome</keyword>
<evidence type="ECO:0000256" key="1">
    <source>
        <dbReference type="SAM" id="MobiDB-lite"/>
    </source>
</evidence>
<sequence>MENSTQVPYEDSPSPSRAPSPTPSNSTSATAKPLPSIPHEAPTAREQPYRDEPLAFADAPNTVHVRRPRYRASTDAADLPPQYIPYTDAVPYNDDDVPLAHLLPPPTEAPPAYHVVVRQSFRDTLISHIPTNAGAFDAADEEAQFERSRPDDVRFGVERVLAKMIVAIVLLLIMLVFIWLFLFHPQAGSWQNRRLR</sequence>
<keyword evidence="2" id="KW-0812">Transmembrane</keyword>
<feature type="region of interest" description="Disordered" evidence="1">
    <location>
        <begin position="1"/>
        <end position="61"/>
    </location>
</feature>
<dbReference type="EMBL" id="MCFA01000042">
    <property type="protein sequence ID" value="ORY13368.1"/>
    <property type="molecule type" value="Genomic_DNA"/>
</dbReference>
<proteinExistence type="predicted"/>
<accession>A0A1Y1ZT18</accession>
<name>A0A1Y1ZT18_9PLEO</name>